<dbReference type="PRINTS" id="PR00762">
    <property type="entry name" value="CLCHANNEL"/>
</dbReference>
<dbReference type="SUPFAM" id="SSF81340">
    <property type="entry name" value="Clc chloride channel"/>
    <property type="match status" value="1"/>
</dbReference>
<feature type="transmembrane region" description="Helical" evidence="10">
    <location>
        <begin position="178"/>
        <end position="199"/>
    </location>
</feature>
<dbReference type="STRING" id="6290.A0A0N4X2V1"/>
<feature type="transmembrane region" description="Helical" evidence="10">
    <location>
        <begin position="76"/>
        <end position="102"/>
    </location>
</feature>
<feature type="compositionally biased region" description="Basic and acidic residues" evidence="9">
    <location>
        <begin position="603"/>
        <end position="642"/>
    </location>
</feature>
<evidence type="ECO:0000256" key="2">
    <source>
        <dbReference type="ARBA" id="ARBA00022448"/>
    </source>
</evidence>
<dbReference type="InterPro" id="IPR014743">
    <property type="entry name" value="Cl-channel_core"/>
</dbReference>
<keyword evidence="12" id="KW-1185">Reference proteome</keyword>
<dbReference type="OrthoDB" id="4564at2759"/>
<evidence type="ECO:0000256" key="5">
    <source>
        <dbReference type="ARBA" id="ARBA00022989"/>
    </source>
</evidence>
<dbReference type="GO" id="GO:0005886">
    <property type="term" value="C:plasma membrane"/>
    <property type="evidence" value="ECO:0007669"/>
    <property type="project" value="TreeGrafter"/>
</dbReference>
<dbReference type="Gene3D" id="1.10.3080.10">
    <property type="entry name" value="Clc chloride channel"/>
    <property type="match status" value="1"/>
</dbReference>
<dbReference type="InterPro" id="IPR001807">
    <property type="entry name" value="ClC"/>
</dbReference>
<feature type="transmembrane region" description="Helical" evidence="10">
    <location>
        <begin position="323"/>
        <end position="344"/>
    </location>
</feature>
<dbReference type="SUPFAM" id="SSF54631">
    <property type="entry name" value="CBS-domain pair"/>
    <property type="match status" value="1"/>
</dbReference>
<evidence type="ECO:0000256" key="6">
    <source>
        <dbReference type="ARBA" id="ARBA00023065"/>
    </source>
</evidence>
<organism evidence="13">
    <name type="scientific">Haemonchus placei</name>
    <name type="common">Barber's pole worm</name>
    <dbReference type="NCBI Taxonomy" id="6290"/>
    <lineage>
        <taxon>Eukaryota</taxon>
        <taxon>Metazoa</taxon>
        <taxon>Ecdysozoa</taxon>
        <taxon>Nematoda</taxon>
        <taxon>Chromadorea</taxon>
        <taxon>Rhabditida</taxon>
        <taxon>Rhabditina</taxon>
        <taxon>Rhabditomorpha</taxon>
        <taxon>Strongyloidea</taxon>
        <taxon>Trichostrongylidae</taxon>
        <taxon>Haemonchus</taxon>
    </lineage>
</organism>
<dbReference type="OMA" id="TKIYNWK"/>
<proteinExistence type="predicted"/>
<keyword evidence="4" id="KW-0677">Repeat</keyword>
<feature type="transmembrane region" description="Helical" evidence="10">
    <location>
        <begin position="477"/>
        <end position="497"/>
    </location>
</feature>
<dbReference type="CDD" id="cd03683">
    <property type="entry name" value="ClC_1_like"/>
    <property type="match status" value="1"/>
</dbReference>
<dbReference type="EMBL" id="UZAF01020739">
    <property type="protein sequence ID" value="VDO72523.1"/>
    <property type="molecule type" value="Genomic_DNA"/>
</dbReference>
<evidence type="ECO:0000256" key="1">
    <source>
        <dbReference type="ARBA" id="ARBA00004141"/>
    </source>
</evidence>
<keyword evidence="8" id="KW-0868">Chloride</keyword>
<accession>A0A0N4X2V1</accession>
<dbReference type="WBParaSite" id="HPLM_0001869301-mRNA-1">
    <property type="protein sequence ID" value="HPLM_0001869301-mRNA-1"/>
    <property type="gene ID" value="HPLM_0001869301"/>
</dbReference>
<dbReference type="AlphaFoldDB" id="A0A0N4X2V1"/>
<feature type="transmembrane region" description="Helical" evidence="10">
    <location>
        <begin position="402"/>
        <end position="424"/>
    </location>
</feature>
<feature type="transmembrane region" description="Helical" evidence="10">
    <location>
        <begin position="365"/>
        <end position="382"/>
    </location>
</feature>
<keyword evidence="3 10" id="KW-0812">Transmembrane</keyword>
<feature type="transmembrane region" description="Helical" evidence="10">
    <location>
        <begin position="136"/>
        <end position="157"/>
    </location>
</feature>
<dbReference type="PANTHER" id="PTHR45720">
    <property type="entry name" value="CHLORIDE CHANNEL PROTEIN 2"/>
    <property type="match status" value="1"/>
</dbReference>
<dbReference type="Pfam" id="PF00654">
    <property type="entry name" value="Voltage_CLC"/>
    <property type="match status" value="2"/>
</dbReference>
<reference evidence="13" key="1">
    <citation type="submission" date="2017-02" db="UniProtKB">
        <authorList>
            <consortium name="WormBaseParasite"/>
        </authorList>
    </citation>
    <scope>IDENTIFICATION</scope>
</reference>
<evidence type="ECO:0000256" key="3">
    <source>
        <dbReference type="ARBA" id="ARBA00022692"/>
    </source>
</evidence>
<evidence type="ECO:0000313" key="11">
    <source>
        <dbReference type="EMBL" id="VDO72523.1"/>
    </source>
</evidence>
<keyword evidence="7 10" id="KW-0472">Membrane</keyword>
<reference evidence="11 12" key="2">
    <citation type="submission" date="2018-11" db="EMBL/GenBank/DDBJ databases">
        <authorList>
            <consortium name="Pathogen Informatics"/>
        </authorList>
    </citation>
    <scope>NUCLEOTIDE SEQUENCE [LARGE SCALE GENOMIC DNA]</scope>
    <source>
        <strain evidence="11 12">MHpl1</strain>
    </source>
</reference>
<feature type="region of interest" description="Disordered" evidence="9">
    <location>
        <begin position="599"/>
        <end position="660"/>
    </location>
</feature>
<evidence type="ECO:0000313" key="12">
    <source>
        <dbReference type="Proteomes" id="UP000268014"/>
    </source>
</evidence>
<dbReference type="GO" id="GO:0005247">
    <property type="term" value="F:voltage-gated chloride channel activity"/>
    <property type="evidence" value="ECO:0007669"/>
    <property type="project" value="TreeGrafter"/>
</dbReference>
<evidence type="ECO:0000313" key="13">
    <source>
        <dbReference type="WBParaSite" id="HPLM_0001869301-mRNA-1"/>
    </source>
</evidence>
<evidence type="ECO:0000256" key="10">
    <source>
        <dbReference type="SAM" id="Phobius"/>
    </source>
</evidence>
<evidence type="ECO:0000256" key="4">
    <source>
        <dbReference type="ARBA" id="ARBA00022737"/>
    </source>
</evidence>
<feature type="transmembrane region" description="Helical" evidence="10">
    <location>
        <begin position="241"/>
        <end position="265"/>
    </location>
</feature>
<dbReference type="InterPro" id="IPR046342">
    <property type="entry name" value="CBS_dom_sf"/>
</dbReference>
<feature type="transmembrane region" description="Helical" evidence="10">
    <location>
        <begin position="445"/>
        <end position="471"/>
    </location>
</feature>
<sequence length="768" mass="85009">MLSPDKHLDLEYDRPLGKTTKGILKKCKALNTANKGYLLLRIYLFHSNCSWVTVLIHELNNVPINQAMRKSKRDQYVFLPITVDGFYLALLGVSTAVCSLAMDFAIEQLQQYVGHILTYNWADVIESGHNHHAYTFIVWSGYAVILVTSSAIFAHYFSPQAIGSGIPEMKTILRGFMLKEYLSFRTLISKMIGLTLSLGSGLPLGKEGPFVHVASALASQVSRFLTGVQGAYENESMSHELLAAGCAVGVACTFSSPIGGVLFSIEVTSAYFAVRNYWRGFFAAICAATTFRIVRLVVKASEITVSAYYQTRFPEDAFLPEEIPVFGLIGLTSGLAGALFIKCHRALVIWLHNSSIGRALTQRNWLLYPVIVSFIVSAITYPKGAGQFLSGKFVLSIVSSTLPIPAGIFMPVFVIGASFGRLMGESMAVLFPEGIRSNYSAEIHPGVYAVVGAAAFCGSVTHTISVAVIVFELTGQLMHILPVMIAVVVGNVVCSYFQPSIYDSIIMTKALPYIPDVSHCSHDFHSVVAENIMVSDVKFIWKDMTYCELKEVVDGNSEIRAFPTRILLGSVARKTLCLLIESKIGERARHLEAVRRARVLSQDSREESSHSMEFHHGEKDMRKELLSRRDSDRTAAKTDREGLPAMSSPHPIQRNASHRDSLSEHLENIESVLELSEGSRCFGVNINPLTFRFYTRATWEAEQLSCSLDLQAIHIDSAPFQLVENTSIFKIHSVFSLLGLRRAYVTKLGRLVGVVSLREVRLLFEETL</sequence>
<feature type="transmembrane region" description="Helical" evidence="10">
    <location>
        <begin position="277"/>
        <end position="298"/>
    </location>
</feature>
<name>A0A0N4X2V1_HAEPC</name>
<dbReference type="InterPro" id="IPR050970">
    <property type="entry name" value="Cl_channel_volt-gated"/>
</dbReference>
<dbReference type="PANTHER" id="PTHR45720:SF10">
    <property type="entry name" value="CHLORIDE CHANNEL PROTEIN 2"/>
    <property type="match status" value="1"/>
</dbReference>
<protein>
    <submittedName>
        <fullName evidence="13">Chloride channel protein</fullName>
    </submittedName>
</protein>
<keyword evidence="5 10" id="KW-1133">Transmembrane helix</keyword>
<keyword evidence="2" id="KW-0813">Transport</keyword>
<evidence type="ECO:0000256" key="8">
    <source>
        <dbReference type="ARBA" id="ARBA00023214"/>
    </source>
</evidence>
<gene>
    <name evidence="11" type="ORF">HPLM_LOCUS18685</name>
</gene>
<keyword evidence="6" id="KW-0406">Ion transport</keyword>
<dbReference type="Gene3D" id="3.10.580.10">
    <property type="entry name" value="CBS-domain"/>
    <property type="match status" value="2"/>
</dbReference>
<evidence type="ECO:0000256" key="9">
    <source>
        <dbReference type="SAM" id="MobiDB-lite"/>
    </source>
</evidence>
<comment type="subcellular location">
    <subcellularLocation>
        <location evidence="1">Membrane</location>
        <topology evidence="1">Multi-pass membrane protein</topology>
    </subcellularLocation>
</comment>
<dbReference type="Proteomes" id="UP000268014">
    <property type="component" value="Unassembled WGS sequence"/>
</dbReference>
<evidence type="ECO:0000256" key="7">
    <source>
        <dbReference type="ARBA" id="ARBA00023136"/>
    </source>
</evidence>